<evidence type="ECO:0000313" key="6">
    <source>
        <dbReference type="EMBL" id="SLM95108.1"/>
    </source>
</evidence>
<dbReference type="AlphaFoldDB" id="A0A1X6X7E2"/>
<feature type="region of interest" description="Disordered" evidence="4">
    <location>
        <begin position="274"/>
        <end position="331"/>
    </location>
</feature>
<dbReference type="PROSITE" id="PS51109">
    <property type="entry name" value="G5"/>
    <property type="match status" value="1"/>
</dbReference>
<organism evidence="6 7">
    <name type="scientific">Brevibacterium yomogidense</name>
    <dbReference type="NCBI Taxonomy" id="946573"/>
    <lineage>
        <taxon>Bacteria</taxon>
        <taxon>Bacillati</taxon>
        <taxon>Actinomycetota</taxon>
        <taxon>Actinomycetes</taxon>
        <taxon>Micrococcales</taxon>
        <taxon>Brevibacteriaceae</taxon>
        <taxon>Brevibacterium</taxon>
    </lineage>
</organism>
<keyword evidence="7" id="KW-1185">Reference proteome</keyword>
<dbReference type="InterPro" id="IPR023346">
    <property type="entry name" value="Lysozyme-like_dom_sf"/>
</dbReference>
<evidence type="ECO:0000256" key="4">
    <source>
        <dbReference type="SAM" id="MobiDB-lite"/>
    </source>
</evidence>
<proteinExistence type="inferred from homology"/>
<dbReference type="GO" id="GO:0016787">
    <property type="term" value="F:hydrolase activity"/>
    <property type="evidence" value="ECO:0007669"/>
    <property type="project" value="UniProtKB-KW"/>
</dbReference>
<protein>
    <submittedName>
        <fullName evidence="6">Cell wall-binding protein</fullName>
    </submittedName>
</protein>
<feature type="compositionally biased region" description="Acidic residues" evidence="4">
    <location>
        <begin position="291"/>
        <end position="302"/>
    </location>
</feature>
<name>A0A1X6X7E2_9MICO</name>
<dbReference type="SUPFAM" id="SSF53955">
    <property type="entry name" value="Lysozyme-like"/>
    <property type="match status" value="1"/>
</dbReference>
<dbReference type="Pfam" id="PF07501">
    <property type="entry name" value="G5"/>
    <property type="match status" value="1"/>
</dbReference>
<evidence type="ECO:0000256" key="3">
    <source>
        <dbReference type="ARBA" id="ARBA00022801"/>
    </source>
</evidence>
<dbReference type="Gene3D" id="1.10.530.10">
    <property type="match status" value="1"/>
</dbReference>
<keyword evidence="3" id="KW-0378">Hydrolase</keyword>
<keyword evidence="2" id="KW-0732">Signal</keyword>
<dbReference type="Proteomes" id="UP000196581">
    <property type="component" value="Unassembled WGS sequence"/>
</dbReference>
<dbReference type="Gene3D" id="2.20.230.10">
    <property type="entry name" value="Resuscitation-promoting factor rpfb"/>
    <property type="match status" value="1"/>
</dbReference>
<evidence type="ECO:0000313" key="7">
    <source>
        <dbReference type="Proteomes" id="UP000196581"/>
    </source>
</evidence>
<dbReference type="InterPro" id="IPR011098">
    <property type="entry name" value="G5_dom"/>
</dbReference>
<dbReference type="CDD" id="cd13925">
    <property type="entry name" value="RPF"/>
    <property type="match status" value="1"/>
</dbReference>
<feature type="compositionally biased region" description="Acidic residues" evidence="4">
    <location>
        <begin position="308"/>
        <end position="325"/>
    </location>
</feature>
<feature type="domain" description="G5" evidence="5">
    <location>
        <begin position="202"/>
        <end position="282"/>
    </location>
</feature>
<dbReference type="Pfam" id="PF06737">
    <property type="entry name" value="Transglycosylas"/>
    <property type="match status" value="1"/>
</dbReference>
<evidence type="ECO:0000256" key="2">
    <source>
        <dbReference type="ARBA" id="ARBA00022729"/>
    </source>
</evidence>
<evidence type="ECO:0000256" key="1">
    <source>
        <dbReference type="ARBA" id="ARBA00010830"/>
    </source>
</evidence>
<accession>A0A1X6X7E2</accession>
<evidence type="ECO:0000259" key="5">
    <source>
        <dbReference type="PROSITE" id="PS51109"/>
    </source>
</evidence>
<gene>
    <name evidence="6" type="ORF">FM105_04515</name>
</gene>
<dbReference type="InterPro" id="IPR007137">
    <property type="entry name" value="DUF348"/>
</dbReference>
<reference evidence="7" key="1">
    <citation type="submission" date="2017-02" db="EMBL/GenBank/DDBJ databases">
        <authorList>
            <person name="Dridi B."/>
        </authorList>
    </citation>
    <scope>NUCLEOTIDE SEQUENCE [LARGE SCALE GENOMIC DNA]</scope>
    <source>
        <strain evidence="7">B Co 03.10</strain>
    </source>
</reference>
<dbReference type="EMBL" id="FWFF01000005">
    <property type="protein sequence ID" value="SLM95108.1"/>
    <property type="molecule type" value="Genomic_DNA"/>
</dbReference>
<feature type="region of interest" description="Disordered" evidence="4">
    <location>
        <begin position="219"/>
        <end position="240"/>
    </location>
</feature>
<dbReference type="InterPro" id="IPR010618">
    <property type="entry name" value="RPF"/>
</dbReference>
<comment type="similarity">
    <text evidence="1">Belongs to the transglycosylase family. Rpf subfamily.</text>
</comment>
<dbReference type="SMART" id="SM01208">
    <property type="entry name" value="G5"/>
    <property type="match status" value="1"/>
</dbReference>
<sequence>MFSALRNRKVQIAGQTVVITALVGGTAAFVGLNKQVDLTVDGETQQVRTFSDSVSDVLESNDVDVAKEDQVQPGADADVTRGMNIIVNTSKDIDLTLDGVTTQESTTGNTIAEALADLGVDPEGAEVSEDLDATLADGENSEFSVVTPKTVTVVADGDRTPVDVTAATAQDVLDEANIELGEQDTVSTPLSAPVSDGSVVEVLRTATDEKTETETIAKKVTEKNDSSLPRGEKKVETEGRDGKREIVYSVTTVNGEEVKREKKSEEVVAEAKNEVVLIGTKEPEPAPAPEDNSDEGSDDSGDAGDSGDSGESEESGESGDSGESDTGDRSPMTTAEIKAMLGGPGSKWYQVVKCESNFNPKAVNQQNNAHFGLFQFKQATWNSVGGSGNPADAHPREQFKRAKILQAQAGWGQWACA</sequence>
<dbReference type="Pfam" id="PF03990">
    <property type="entry name" value="DUF348"/>
    <property type="match status" value="3"/>
</dbReference>